<protein>
    <recommendedName>
        <fullName evidence="12">Phytocyanin domain-containing protein</fullName>
    </recommendedName>
</protein>
<evidence type="ECO:0000313" key="13">
    <source>
        <dbReference type="EMBL" id="GFS33340.1"/>
    </source>
</evidence>
<dbReference type="InterPro" id="IPR003245">
    <property type="entry name" value="Phytocyanin_dom"/>
</dbReference>
<keyword evidence="10" id="KW-1015">Disulfide bond</keyword>
<dbReference type="InterPro" id="IPR008972">
    <property type="entry name" value="Cupredoxin"/>
</dbReference>
<dbReference type="GO" id="GO:0005886">
    <property type="term" value="C:plasma membrane"/>
    <property type="evidence" value="ECO:0007669"/>
    <property type="project" value="TreeGrafter"/>
</dbReference>
<keyword evidence="7" id="KW-1133">Transmembrane helix</keyword>
<evidence type="ECO:0000256" key="11">
    <source>
        <dbReference type="ARBA" id="ARBA00023180"/>
    </source>
</evidence>
<keyword evidence="11" id="KW-0325">Glycoprotein</keyword>
<dbReference type="CDD" id="cd04216">
    <property type="entry name" value="Phytocyanin"/>
    <property type="match status" value="1"/>
</dbReference>
<evidence type="ECO:0000256" key="1">
    <source>
        <dbReference type="ARBA" id="ARBA00004479"/>
    </source>
</evidence>
<dbReference type="AlphaFoldDB" id="A0A7J0DFF0"/>
<dbReference type="GO" id="GO:0009055">
    <property type="term" value="F:electron transfer activity"/>
    <property type="evidence" value="ECO:0007669"/>
    <property type="project" value="InterPro"/>
</dbReference>
<evidence type="ECO:0000313" key="14">
    <source>
        <dbReference type="Proteomes" id="UP000585474"/>
    </source>
</evidence>
<evidence type="ECO:0000256" key="4">
    <source>
        <dbReference type="ARBA" id="ARBA00022723"/>
    </source>
</evidence>
<feature type="domain" description="Phytocyanin" evidence="12">
    <location>
        <begin position="3"/>
        <end position="103"/>
    </location>
</feature>
<dbReference type="GO" id="GO:0046872">
    <property type="term" value="F:metal ion binding"/>
    <property type="evidence" value="ECO:0007669"/>
    <property type="project" value="UniProtKB-KW"/>
</dbReference>
<dbReference type="PANTHER" id="PTHR33021:SF533">
    <property type="entry name" value="PHYTOCYANIN DOMAIN-CONTAINING PROTEIN"/>
    <property type="match status" value="1"/>
</dbReference>
<dbReference type="InterPro" id="IPR039391">
    <property type="entry name" value="Phytocyanin-like"/>
</dbReference>
<dbReference type="Pfam" id="PF02298">
    <property type="entry name" value="Cu_bind_like"/>
    <property type="match status" value="1"/>
</dbReference>
<dbReference type="PANTHER" id="PTHR33021">
    <property type="entry name" value="BLUE COPPER PROTEIN"/>
    <property type="match status" value="1"/>
</dbReference>
<proteinExistence type="predicted"/>
<organism evidence="13 14">
    <name type="scientific">Actinidia rufa</name>
    <dbReference type="NCBI Taxonomy" id="165716"/>
    <lineage>
        <taxon>Eukaryota</taxon>
        <taxon>Viridiplantae</taxon>
        <taxon>Streptophyta</taxon>
        <taxon>Embryophyta</taxon>
        <taxon>Tracheophyta</taxon>
        <taxon>Spermatophyta</taxon>
        <taxon>Magnoliopsida</taxon>
        <taxon>eudicotyledons</taxon>
        <taxon>Gunneridae</taxon>
        <taxon>Pentapetalae</taxon>
        <taxon>asterids</taxon>
        <taxon>Ericales</taxon>
        <taxon>Actinidiaceae</taxon>
        <taxon>Actinidia</taxon>
    </lineage>
</organism>
<evidence type="ECO:0000256" key="8">
    <source>
        <dbReference type="ARBA" id="ARBA00023008"/>
    </source>
</evidence>
<comment type="subcellular location">
    <subcellularLocation>
        <location evidence="1">Membrane</location>
        <topology evidence="1">Single-pass type I membrane protein</topology>
    </subcellularLocation>
</comment>
<keyword evidence="2" id="KW-0813">Transport</keyword>
<accession>A0A7J0DFF0</accession>
<keyword evidence="4" id="KW-0479">Metal-binding</keyword>
<dbReference type="SUPFAM" id="SSF49503">
    <property type="entry name" value="Cupredoxins"/>
    <property type="match status" value="1"/>
</dbReference>
<evidence type="ECO:0000256" key="3">
    <source>
        <dbReference type="ARBA" id="ARBA00022692"/>
    </source>
</evidence>
<evidence type="ECO:0000256" key="5">
    <source>
        <dbReference type="ARBA" id="ARBA00022729"/>
    </source>
</evidence>
<keyword evidence="14" id="KW-1185">Reference proteome</keyword>
<sequence>MAREFWVGDGSGWTKDFDYQAWAKDKMFYVGDKLVFKYTEGDHNVFKVNGTVFKDCTIPPPNGALTSGNDVITLMTPGKKWYICGIGNHCAEHNQKLAITVMDGTAPAPAPETDSARGILTSGYQIFLAAAGIFVAMIVA</sequence>
<evidence type="ECO:0000256" key="7">
    <source>
        <dbReference type="ARBA" id="ARBA00022989"/>
    </source>
</evidence>
<evidence type="ECO:0000256" key="2">
    <source>
        <dbReference type="ARBA" id="ARBA00022448"/>
    </source>
</evidence>
<reference evidence="14" key="1">
    <citation type="submission" date="2019-07" db="EMBL/GenBank/DDBJ databases">
        <title>De Novo Assembly of kiwifruit Actinidia rufa.</title>
        <authorList>
            <person name="Sugita-Konishi S."/>
            <person name="Sato K."/>
            <person name="Mori E."/>
            <person name="Abe Y."/>
            <person name="Kisaki G."/>
            <person name="Hamano K."/>
            <person name="Suezawa K."/>
            <person name="Otani M."/>
            <person name="Fukuda T."/>
            <person name="Manabe T."/>
            <person name="Gomi K."/>
            <person name="Tabuchi M."/>
            <person name="Akimitsu K."/>
            <person name="Kataoka I."/>
        </authorList>
    </citation>
    <scope>NUCLEOTIDE SEQUENCE [LARGE SCALE GENOMIC DNA]</scope>
    <source>
        <strain evidence="14">cv. Fuchu</strain>
    </source>
</reference>
<keyword evidence="8" id="KW-0186">Copper</keyword>
<keyword evidence="6" id="KW-0249">Electron transport</keyword>
<dbReference type="OrthoDB" id="687943at2759"/>
<dbReference type="EMBL" id="BJWL01000186">
    <property type="protein sequence ID" value="GFS33340.1"/>
    <property type="molecule type" value="Genomic_DNA"/>
</dbReference>
<dbReference type="PROSITE" id="PS51485">
    <property type="entry name" value="PHYTOCYANIN"/>
    <property type="match status" value="1"/>
</dbReference>
<gene>
    <name evidence="13" type="ORF">Acr_00g0027820</name>
</gene>
<dbReference type="GO" id="GO:0009610">
    <property type="term" value="P:response to symbiotic fungus"/>
    <property type="evidence" value="ECO:0007669"/>
    <property type="project" value="UniProtKB-ARBA"/>
</dbReference>
<comment type="caution">
    <text evidence="13">The sequence shown here is derived from an EMBL/GenBank/DDBJ whole genome shotgun (WGS) entry which is preliminary data.</text>
</comment>
<evidence type="ECO:0000256" key="9">
    <source>
        <dbReference type="ARBA" id="ARBA00023136"/>
    </source>
</evidence>
<dbReference type="Proteomes" id="UP000585474">
    <property type="component" value="Unassembled WGS sequence"/>
</dbReference>
<dbReference type="FunFam" id="2.60.40.420:FF:000067">
    <property type="entry name" value="Cupredoxin superfamily protein"/>
    <property type="match status" value="1"/>
</dbReference>
<keyword evidence="3" id="KW-0812">Transmembrane</keyword>
<evidence type="ECO:0000259" key="12">
    <source>
        <dbReference type="PROSITE" id="PS51485"/>
    </source>
</evidence>
<dbReference type="Gene3D" id="2.60.40.420">
    <property type="entry name" value="Cupredoxins - blue copper proteins"/>
    <property type="match status" value="1"/>
</dbReference>
<evidence type="ECO:0000256" key="10">
    <source>
        <dbReference type="ARBA" id="ARBA00023157"/>
    </source>
</evidence>
<evidence type="ECO:0000256" key="6">
    <source>
        <dbReference type="ARBA" id="ARBA00022982"/>
    </source>
</evidence>
<keyword evidence="5" id="KW-0732">Signal</keyword>
<name>A0A7J0DFF0_9ERIC</name>
<keyword evidence="9" id="KW-0472">Membrane</keyword>